<reference evidence="2 3" key="2">
    <citation type="journal article" date="2011" name="Stand. Genomic Sci.">
        <title>Complete genome sequence of the extremely halophilic Halanaerobium praevalens type strain (GSL).</title>
        <authorList>
            <person name="Ivanova N."/>
            <person name="Sikorski J."/>
            <person name="Chertkov O."/>
            <person name="Nolan M."/>
            <person name="Lucas S."/>
            <person name="Hammon N."/>
            <person name="Deshpande S."/>
            <person name="Cheng J.F."/>
            <person name="Tapia R."/>
            <person name="Han C."/>
            <person name="Goodwin L."/>
            <person name="Pitluck S."/>
            <person name="Huntemann M."/>
            <person name="Liolios K."/>
            <person name="Pagani I."/>
            <person name="Mavromatis K."/>
            <person name="Ovchinikova G."/>
            <person name="Pati A."/>
            <person name="Chen A."/>
            <person name="Palaniappan K."/>
            <person name="Land M."/>
            <person name="Hauser L."/>
            <person name="Brambilla E.M."/>
            <person name="Kannan K.P."/>
            <person name="Rohde M."/>
            <person name="Tindall B.J."/>
            <person name="Goker M."/>
            <person name="Detter J.C."/>
            <person name="Woyke T."/>
            <person name="Bristow J."/>
            <person name="Eisen J.A."/>
            <person name="Markowitz V."/>
            <person name="Hugenholtz P."/>
            <person name="Kyrpides N.C."/>
            <person name="Klenk H.P."/>
            <person name="Lapidus A."/>
        </authorList>
    </citation>
    <scope>NUCLEOTIDE SEQUENCE [LARGE SCALE GENOMIC DNA]</scope>
    <source>
        <strain evidence="3">ATCC 33744 / DSM 2228 / GSL</strain>
    </source>
</reference>
<evidence type="ECO:0000256" key="1">
    <source>
        <dbReference type="SAM" id="Coils"/>
    </source>
</evidence>
<reference evidence="3" key="1">
    <citation type="submission" date="2010-10" db="EMBL/GenBank/DDBJ databases">
        <title>The complete genome of Halanaerobium praevalens DSM 2228.</title>
        <authorList>
            <consortium name="US DOE Joint Genome Institute (JGI-PGF)"/>
            <person name="Lucas S."/>
            <person name="Copeland A."/>
            <person name="Lapidus A."/>
            <person name="Glavina del Rio T."/>
            <person name="Dalin E."/>
            <person name="Tice H."/>
            <person name="Bruce D."/>
            <person name="Goodwin L."/>
            <person name="Pitluck S."/>
            <person name="Kyrpides N."/>
            <person name="Mavromatis K."/>
            <person name="Ivanova N."/>
            <person name="Ovchinnikova G."/>
            <person name="Chertkov O."/>
            <person name="Detter J.C."/>
            <person name="Han C."/>
            <person name="Larimer F."/>
            <person name="Land M."/>
            <person name="Hauser L."/>
            <person name="Markowitz V."/>
            <person name="Cheng J.-F."/>
            <person name="Hugenholtz P."/>
            <person name="Woyke T."/>
            <person name="Wu D."/>
            <person name="Tindall B."/>
            <person name="Pomrenke H.G."/>
            <person name="Brambilla E."/>
            <person name="Klenk H.-P."/>
            <person name="Eisen J.A."/>
        </authorList>
    </citation>
    <scope>NUCLEOTIDE SEQUENCE [LARGE SCALE GENOMIC DNA]</scope>
    <source>
        <strain evidence="3">ATCC 33744 / DSM 2228 / GSL</strain>
    </source>
</reference>
<dbReference type="PATRIC" id="fig|572479.3.peg.1806"/>
<dbReference type="HOGENOM" id="CLU_140243_1_0_9"/>
<dbReference type="OrthoDB" id="9811402at2"/>
<dbReference type="KEGG" id="hpk:Hprae_1774"/>
<dbReference type="AlphaFoldDB" id="E3DQC2"/>
<evidence type="ECO:0008006" key="4">
    <source>
        <dbReference type="Google" id="ProtNLM"/>
    </source>
</evidence>
<dbReference type="SUPFAM" id="SSF158622">
    <property type="entry name" value="YheA/YmcA-like"/>
    <property type="match status" value="1"/>
</dbReference>
<evidence type="ECO:0000313" key="3">
    <source>
        <dbReference type="Proteomes" id="UP000006866"/>
    </source>
</evidence>
<protein>
    <recommendedName>
        <fullName evidence="4">YlbF family regulator</fullName>
    </recommendedName>
</protein>
<keyword evidence="1" id="KW-0175">Coiled coil</keyword>
<feature type="coiled-coil region" evidence="1">
    <location>
        <begin position="24"/>
        <end position="77"/>
    </location>
</feature>
<dbReference type="Proteomes" id="UP000006866">
    <property type="component" value="Chromosome"/>
</dbReference>
<evidence type="ECO:0000313" key="2">
    <source>
        <dbReference type="EMBL" id="ADO77899.1"/>
    </source>
</evidence>
<dbReference type="EMBL" id="CP002175">
    <property type="protein sequence ID" value="ADO77899.1"/>
    <property type="molecule type" value="Genomic_DNA"/>
</dbReference>
<dbReference type="Pfam" id="PF06133">
    <property type="entry name" value="Com_YlbF"/>
    <property type="match status" value="1"/>
</dbReference>
<dbReference type="Gene3D" id="1.20.1500.10">
    <property type="entry name" value="YheA/YmcA-like"/>
    <property type="match status" value="1"/>
</dbReference>
<dbReference type="STRING" id="572479.Hprae_1774"/>
<dbReference type="RefSeq" id="WP_014553916.1">
    <property type="nucleotide sequence ID" value="NC_017455.1"/>
</dbReference>
<accession>E3DQC2</accession>
<proteinExistence type="predicted"/>
<organism evidence="2 3">
    <name type="scientific">Halanaerobium praevalens (strain ATCC 33744 / DSM 2228 / GSL)</name>
    <dbReference type="NCBI Taxonomy" id="572479"/>
    <lineage>
        <taxon>Bacteria</taxon>
        <taxon>Bacillati</taxon>
        <taxon>Bacillota</taxon>
        <taxon>Clostridia</taxon>
        <taxon>Halanaerobiales</taxon>
        <taxon>Halanaerobiaceae</taxon>
        <taxon>Halanaerobium</taxon>
    </lineage>
</organism>
<dbReference type="InterPro" id="IPR010368">
    <property type="entry name" value="Com_YlbF"/>
</dbReference>
<sequence length="117" mass="13597">MSKISEKAQELGQLLINSEEYLKMEKAEESLENDEKAVEMLNNFEEKQQEFANDRSNQELRTELQSLQKEMLKNDKINNYFQTQQQFGKLMDTINHEISHILNPDQGCCSSDEGCCS</sequence>
<gene>
    <name evidence="2" type="ordered locus">Hprae_1774</name>
</gene>
<name>E3DQC2_HALPG</name>
<keyword evidence="3" id="KW-1185">Reference proteome</keyword>
<dbReference type="eggNOG" id="COG3679">
    <property type="taxonomic scope" value="Bacteria"/>
</dbReference>
<dbReference type="InterPro" id="IPR023378">
    <property type="entry name" value="YheA/YmcA-like_dom_sf"/>
</dbReference>